<dbReference type="RefSeq" id="WP_147647314.1">
    <property type="nucleotide sequence ID" value="NZ_CP042806.1"/>
</dbReference>
<evidence type="ECO:0000313" key="4">
    <source>
        <dbReference type="Proteomes" id="UP000321820"/>
    </source>
</evidence>
<evidence type="ECO:0000313" key="3">
    <source>
        <dbReference type="EMBL" id="QEE28122.1"/>
    </source>
</evidence>
<dbReference type="InterPro" id="IPR001296">
    <property type="entry name" value="Glyco_trans_1"/>
</dbReference>
<sequence length="428" mass="47631">MNSSGRMRVLYINHTGQVSGAERVLLDMIKGLDRRYYEPFVACPADGRLTRAVTAEDVPCVEIPQVQARFGWRLSQLWQAARTMSQAVVAVRRTVDYLKPDIVHANTLRAGIVVSLATAGMSRPAIWHVHDTLPRHPFSSAIRVLAFLSRRTQIVTVSDAVAKAFRGRLPFGRKVNTIYNGTDLTQFPLKAYGDRDFRSTIGVPDNAFLVCAVGQICARKGLVELVRAFQGIHQLAPTMHLVIAGKVVFEHEQEYFETLRHVAATPELRDRVHLIGEIRNTSALLRAADLLVLNSLDEPFGLVLIEAMSSGTPVLTTRTGGIPEIVEDARSGWLVEPGDTAGLAGRLLQLSQNRPLLDAVAMTARLETCPRFSSERFREELKKLYERVVPTTTRRRHAPNPHELGPLVSCQMNAKSSTEHDFKTKFLD</sequence>
<gene>
    <name evidence="3" type="ORF">FTW19_09030</name>
</gene>
<evidence type="ECO:0000259" key="1">
    <source>
        <dbReference type="Pfam" id="PF00534"/>
    </source>
</evidence>
<dbReference type="CDD" id="cd03801">
    <property type="entry name" value="GT4_PimA-like"/>
    <property type="match status" value="1"/>
</dbReference>
<evidence type="ECO:0000259" key="2">
    <source>
        <dbReference type="Pfam" id="PF13439"/>
    </source>
</evidence>
<dbReference type="PANTHER" id="PTHR12526">
    <property type="entry name" value="GLYCOSYLTRANSFERASE"/>
    <property type="match status" value="1"/>
</dbReference>
<dbReference type="OrthoDB" id="9814612at2"/>
<dbReference type="EMBL" id="CP042806">
    <property type="protein sequence ID" value="QEE28122.1"/>
    <property type="molecule type" value="Genomic_DNA"/>
</dbReference>
<protein>
    <submittedName>
        <fullName evidence="3">Glycosyltransferase family 4 protein</fullName>
    </submittedName>
</protein>
<feature type="domain" description="Glycosyl transferase family 1" evidence="1">
    <location>
        <begin position="198"/>
        <end position="363"/>
    </location>
</feature>
<keyword evidence="3" id="KW-0808">Transferase</keyword>
<keyword evidence="4" id="KW-1185">Reference proteome</keyword>
<accession>A0A5B9E7B7</accession>
<proteinExistence type="predicted"/>
<dbReference type="Proteomes" id="UP000321820">
    <property type="component" value="Chromosome"/>
</dbReference>
<organism evidence="3 4">
    <name type="scientific">Terriglobus albidus</name>
    <dbReference type="NCBI Taxonomy" id="1592106"/>
    <lineage>
        <taxon>Bacteria</taxon>
        <taxon>Pseudomonadati</taxon>
        <taxon>Acidobacteriota</taxon>
        <taxon>Terriglobia</taxon>
        <taxon>Terriglobales</taxon>
        <taxon>Acidobacteriaceae</taxon>
        <taxon>Terriglobus</taxon>
    </lineage>
</organism>
<dbReference type="KEGG" id="talb:FTW19_09030"/>
<dbReference type="InterPro" id="IPR028098">
    <property type="entry name" value="Glyco_trans_4-like_N"/>
</dbReference>
<feature type="domain" description="Glycosyltransferase subfamily 4-like N-terminal" evidence="2">
    <location>
        <begin position="18"/>
        <end position="185"/>
    </location>
</feature>
<dbReference type="Pfam" id="PF00534">
    <property type="entry name" value="Glycos_transf_1"/>
    <property type="match status" value="1"/>
</dbReference>
<dbReference type="Pfam" id="PF13439">
    <property type="entry name" value="Glyco_transf_4"/>
    <property type="match status" value="1"/>
</dbReference>
<dbReference type="Gene3D" id="3.40.50.2000">
    <property type="entry name" value="Glycogen Phosphorylase B"/>
    <property type="match status" value="2"/>
</dbReference>
<dbReference type="GO" id="GO:0016757">
    <property type="term" value="F:glycosyltransferase activity"/>
    <property type="evidence" value="ECO:0007669"/>
    <property type="project" value="InterPro"/>
</dbReference>
<dbReference type="SUPFAM" id="SSF53756">
    <property type="entry name" value="UDP-Glycosyltransferase/glycogen phosphorylase"/>
    <property type="match status" value="1"/>
</dbReference>
<reference evidence="3 4" key="1">
    <citation type="submission" date="2019-08" db="EMBL/GenBank/DDBJ databases">
        <title>Complete genome sequence of Terriglobus albidus strain ORNL.</title>
        <authorList>
            <person name="Podar M."/>
        </authorList>
    </citation>
    <scope>NUCLEOTIDE SEQUENCE [LARGE SCALE GENOMIC DNA]</scope>
    <source>
        <strain evidence="3 4">ORNL</strain>
    </source>
</reference>
<dbReference type="AlphaFoldDB" id="A0A5B9E7B7"/>
<name>A0A5B9E7B7_9BACT</name>